<proteinExistence type="predicted"/>
<accession>A0A8K1XJC0</accession>
<protein>
    <recommendedName>
        <fullName evidence="2">Hepatitis TT virus Orf2/Gyrovirus Vp2 N-terminal domain-containing protein</fullName>
    </recommendedName>
</protein>
<dbReference type="InterPro" id="IPR004118">
    <property type="entry name" value="HEV_TT_vir_Orf2/Gyrovir_Vp2_N"/>
</dbReference>
<name>A0A8K1XJC0_9VIRU</name>
<dbReference type="Pfam" id="PF02957">
    <property type="entry name" value="TT_ORF2-like"/>
    <property type="match status" value="1"/>
</dbReference>
<evidence type="ECO:0000259" key="2">
    <source>
        <dbReference type="Pfam" id="PF02957"/>
    </source>
</evidence>
<evidence type="ECO:0000256" key="1">
    <source>
        <dbReference type="SAM" id="MobiDB-lite"/>
    </source>
</evidence>
<feature type="compositionally biased region" description="Pro residues" evidence="1">
    <location>
        <begin position="88"/>
        <end position="100"/>
    </location>
</feature>
<feature type="domain" description="Hepatitis TT virus Orf2/Gyrovirus Vp2 N-terminal" evidence="2">
    <location>
        <begin position="51"/>
        <end position="101"/>
    </location>
</feature>
<organism evidence="3">
    <name type="scientific">Alphatorquevirus sp</name>
    <dbReference type="NCBI Taxonomy" id="2809145"/>
    <lineage>
        <taxon>Viruses</taxon>
        <taxon>Monodnaviria</taxon>
        <taxon>Shotokuvirae</taxon>
        <taxon>Commensaviricota</taxon>
        <taxon>Cardeaviricetes</taxon>
        <taxon>Sanitavirales</taxon>
        <taxon>Anelloviridae</taxon>
        <taxon>Alphatorquevirus</taxon>
    </lineage>
</organism>
<evidence type="ECO:0000313" key="3">
    <source>
        <dbReference type="EMBL" id="UHS18466.1"/>
    </source>
</evidence>
<feature type="compositionally biased region" description="Gly residues" evidence="1">
    <location>
        <begin position="125"/>
        <end position="138"/>
    </location>
</feature>
<sequence>MAGLWASVLKMYFSRKRRPKKERPLPLRYVCGLPPSRPDPMSWRPPAHDVPGQEGLWYRSVFTSHGAFCGCGDFVGHLQRLSERLGRPQPPRPPGGPPGPAVRALPALPPPEPEPRRHVQRENPGCGGGDAADGGPHGEGGDGDDADLGPEDLDELLDVLDAPE</sequence>
<reference evidence="3" key="1">
    <citation type="journal article" date="2021" name="Cell Host Microbe">
        <title>Global genome analysis reveals a vast and dynamic anellovirus landscape within the human virome.</title>
        <authorList>
            <person name="Arze C.A."/>
            <person name="Springer S."/>
            <person name="Dudas G."/>
            <person name="Patel S."/>
            <person name="Bhattacharyya A."/>
            <person name="Swaminathan H."/>
            <person name="Brugnara C."/>
            <person name="Delagrave S."/>
            <person name="Ong T."/>
            <person name="Kahvejian A."/>
            <person name="Echelard Y."/>
            <person name="Weinstein E.G."/>
            <person name="Hajjar R.J."/>
            <person name="Andersen K.G."/>
            <person name="Yozwiak N.L."/>
        </authorList>
    </citation>
    <scope>NUCLEOTIDE SEQUENCE</scope>
    <source>
        <strain evidence="3">TF1YBNFAF</strain>
    </source>
</reference>
<dbReference type="EMBL" id="OK574446">
    <property type="protein sequence ID" value="UHS18466.1"/>
    <property type="molecule type" value="Genomic_DNA"/>
</dbReference>
<feature type="compositionally biased region" description="Acidic residues" evidence="1">
    <location>
        <begin position="141"/>
        <end position="164"/>
    </location>
</feature>
<feature type="region of interest" description="Disordered" evidence="1">
    <location>
        <begin position="82"/>
        <end position="164"/>
    </location>
</feature>